<keyword evidence="6" id="KW-1185">Reference proteome</keyword>
<comment type="caution">
    <text evidence="5">The sequence shown here is derived from an EMBL/GenBank/DDBJ whole genome shotgun (WGS) entry which is preliminary data.</text>
</comment>
<dbReference type="Gene3D" id="3.40.1280.10">
    <property type="match status" value="1"/>
</dbReference>
<sequence>MESAIFAAIKIPLPSSGNRCKCTAQSVRALPIRILTVGKKRSAGIQLVVDEYIEKLKHYCPVQDVRIKSNPKNARDSTVQIEHEDMAVMGLIKSDEWVDLRGEPVSGCTLIAFLLVVMLDERGRDVGSEQMASLIADAGNAGASSMLFCVGGPYGHGRQLRERANVSIRLSSLVLNHEIALVVLAEQLYRAWTILKGQKYHH</sequence>
<evidence type="ECO:0000256" key="1">
    <source>
        <dbReference type="ARBA" id="ARBA00022603"/>
    </source>
</evidence>
<dbReference type="PANTHER" id="PTHR33603">
    <property type="entry name" value="METHYLTRANSFERASE"/>
    <property type="match status" value="1"/>
</dbReference>
<evidence type="ECO:0000313" key="6">
    <source>
        <dbReference type="Proteomes" id="UP001567538"/>
    </source>
</evidence>
<organism evidence="5 6">
    <name type="scientific">Salvia divinorum</name>
    <name type="common">Maria pastora</name>
    <name type="synonym">Diviner's sage</name>
    <dbReference type="NCBI Taxonomy" id="28513"/>
    <lineage>
        <taxon>Eukaryota</taxon>
        <taxon>Viridiplantae</taxon>
        <taxon>Streptophyta</taxon>
        <taxon>Embryophyta</taxon>
        <taxon>Tracheophyta</taxon>
        <taxon>Spermatophyta</taxon>
        <taxon>Magnoliopsida</taxon>
        <taxon>eudicotyledons</taxon>
        <taxon>Gunneridae</taxon>
        <taxon>Pentapetalae</taxon>
        <taxon>asterids</taxon>
        <taxon>lamiids</taxon>
        <taxon>Lamiales</taxon>
        <taxon>Lamiaceae</taxon>
        <taxon>Nepetoideae</taxon>
        <taxon>Mentheae</taxon>
        <taxon>Salviinae</taxon>
        <taxon>Salvia</taxon>
        <taxon>Salvia subgen. Calosphace</taxon>
    </lineage>
</organism>
<keyword evidence="1 5" id="KW-0489">Methyltransferase</keyword>
<keyword evidence="3" id="KW-0949">S-adenosyl-L-methionine</keyword>
<dbReference type="AlphaFoldDB" id="A0ABD1H844"/>
<proteinExistence type="inferred from homology"/>
<comment type="similarity">
    <text evidence="4">Belongs to the RNA methyltransferase RlmH family.</text>
</comment>
<name>A0ABD1H844_SALDI</name>
<evidence type="ECO:0000256" key="2">
    <source>
        <dbReference type="ARBA" id="ARBA00022679"/>
    </source>
</evidence>
<dbReference type="InterPro" id="IPR003742">
    <property type="entry name" value="RlmH-like"/>
</dbReference>
<dbReference type="Proteomes" id="UP001567538">
    <property type="component" value="Unassembled WGS sequence"/>
</dbReference>
<evidence type="ECO:0000256" key="4">
    <source>
        <dbReference type="ARBA" id="ARBA00038303"/>
    </source>
</evidence>
<dbReference type="GO" id="GO:0008168">
    <property type="term" value="F:methyltransferase activity"/>
    <property type="evidence" value="ECO:0007669"/>
    <property type="project" value="UniProtKB-KW"/>
</dbReference>
<dbReference type="PIRSF" id="PIRSF004505">
    <property type="entry name" value="MT_bac"/>
    <property type="match status" value="1"/>
</dbReference>
<dbReference type="GO" id="GO:0032259">
    <property type="term" value="P:methylation"/>
    <property type="evidence" value="ECO:0007669"/>
    <property type="project" value="UniProtKB-KW"/>
</dbReference>
<dbReference type="HAMAP" id="MF_00658">
    <property type="entry name" value="23SrRNA_methyltr_H"/>
    <property type="match status" value="1"/>
</dbReference>
<protein>
    <submittedName>
        <fullName evidence="5">23S rRNA (Pseudouridine(1915)-N(3))-methyltransferase</fullName>
        <ecNumber evidence="5">2.1.1.177</ecNumber>
    </submittedName>
</protein>
<dbReference type="Pfam" id="PF02590">
    <property type="entry name" value="SPOUT_MTase"/>
    <property type="match status" value="1"/>
</dbReference>
<evidence type="ECO:0000256" key="3">
    <source>
        <dbReference type="ARBA" id="ARBA00022691"/>
    </source>
</evidence>
<reference evidence="5 6" key="1">
    <citation type="submission" date="2024-06" db="EMBL/GenBank/DDBJ databases">
        <title>A chromosome level genome sequence of Diviner's sage (Salvia divinorum).</title>
        <authorList>
            <person name="Ford S.A."/>
            <person name="Ro D.-K."/>
            <person name="Ness R.W."/>
            <person name="Phillips M.A."/>
        </authorList>
    </citation>
    <scope>NUCLEOTIDE SEQUENCE [LARGE SCALE GENOMIC DNA]</scope>
    <source>
        <strain evidence="5">SAF-2024a</strain>
        <tissue evidence="5">Leaf</tissue>
    </source>
</reference>
<dbReference type="InterPro" id="IPR029026">
    <property type="entry name" value="tRNA_m1G_MTases_N"/>
</dbReference>
<dbReference type="EC" id="2.1.1.177" evidence="5"/>
<keyword evidence="2 5" id="KW-0808">Transferase</keyword>
<evidence type="ECO:0000313" key="5">
    <source>
        <dbReference type="EMBL" id="KAL1552616.1"/>
    </source>
</evidence>
<accession>A0ABD1H844</accession>
<gene>
    <name evidence="5" type="ORF">AAHA92_13391</name>
</gene>
<dbReference type="PANTHER" id="PTHR33603:SF1">
    <property type="entry name" value="RIBOSOMAL RNA LARGE SUBUNIT METHYLTRANSFERASE H"/>
    <property type="match status" value="1"/>
</dbReference>
<dbReference type="InterPro" id="IPR029028">
    <property type="entry name" value="Alpha/beta_knot_MTases"/>
</dbReference>
<dbReference type="SUPFAM" id="SSF75217">
    <property type="entry name" value="alpha/beta knot"/>
    <property type="match status" value="1"/>
</dbReference>
<dbReference type="EMBL" id="JBEAFC010000006">
    <property type="protein sequence ID" value="KAL1552616.1"/>
    <property type="molecule type" value="Genomic_DNA"/>
</dbReference>
<dbReference type="CDD" id="cd18081">
    <property type="entry name" value="RlmH-like"/>
    <property type="match status" value="1"/>
</dbReference>